<evidence type="ECO:0000259" key="6">
    <source>
        <dbReference type="Pfam" id="PF00669"/>
    </source>
</evidence>
<evidence type="ECO:0000256" key="2">
    <source>
        <dbReference type="ARBA" id="ARBA00022525"/>
    </source>
</evidence>
<keyword evidence="8" id="KW-0282">Flagellum</keyword>
<dbReference type="InterPro" id="IPR042187">
    <property type="entry name" value="Flagellin_C_sub2"/>
</dbReference>
<dbReference type="InterPro" id="IPR001029">
    <property type="entry name" value="Flagellin_N"/>
</dbReference>
<keyword evidence="8" id="KW-0966">Cell projection</keyword>
<dbReference type="Gene3D" id="3.30.70.2120">
    <property type="match status" value="1"/>
</dbReference>
<gene>
    <name evidence="8" type="ORF">DI392_08710</name>
</gene>
<evidence type="ECO:0000256" key="3">
    <source>
        <dbReference type="ARBA" id="ARBA00023143"/>
    </source>
</evidence>
<dbReference type="OrthoDB" id="9796789at2"/>
<protein>
    <recommendedName>
        <fullName evidence="4">Flagellin</fullName>
    </recommendedName>
</protein>
<proteinExistence type="inferred from homology"/>
<dbReference type="Proteomes" id="UP000245362">
    <property type="component" value="Unassembled WGS sequence"/>
</dbReference>
<comment type="subcellular location">
    <subcellularLocation>
        <location evidence="4">Secreted</location>
    </subcellularLocation>
    <subcellularLocation>
        <location evidence="4">Bacterial flagellum</location>
    </subcellularLocation>
</comment>
<dbReference type="GO" id="GO:0005576">
    <property type="term" value="C:extracellular region"/>
    <property type="evidence" value="ECO:0007669"/>
    <property type="project" value="UniProtKB-SubCell"/>
</dbReference>
<evidence type="ECO:0000259" key="7">
    <source>
        <dbReference type="Pfam" id="PF00700"/>
    </source>
</evidence>
<sequence>MAVNVNTNVSAMHGQHHLSRVTDRQATSMERLSSGQKINSAKDDAAGLQISNRLRAQSRGMDVAIKNANDGISMLQTAEGALAEYTENLMRMRDLTLRYANGSLDSEDRNAISVEFEALKEELGRITQSTSFAGDRLLNGSNSSRSFQVGPASGEAVLVELPDLESVREQTGNNAQKVFYAPIMNHKVDNWRADPGQRIGVKVVYSEDNKNRTEYLISDAIDGATMEDIVENLNDKYGDKINFYLDGSIDKSTLEERDIGKADQVRLCYTSDEDVYITIQLRNASGATRVNNPFWYGSGRSYIEDSSIEHKLPTLEGGSNDSIAAIDELLEFIDSARAYLGASQNRLNHAINNLSQSSENVAISNSQIRDTDFAKETSELTKQSILKQVNTSMLAQASKAPQGALGLLS</sequence>
<evidence type="ECO:0000313" key="8">
    <source>
        <dbReference type="EMBL" id="PWI33539.1"/>
    </source>
</evidence>
<dbReference type="Pfam" id="PF00669">
    <property type="entry name" value="Flagellin_N"/>
    <property type="match status" value="1"/>
</dbReference>
<dbReference type="InterPro" id="IPR001492">
    <property type="entry name" value="Flagellin"/>
</dbReference>
<comment type="similarity">
    <text evidence="1 4">Belongs to the bacterial flagellin family.</text>
</comment>
<evidence type="ECO:0000256" key="1">
    <source>
        <dbReference type="ARBA" id="ARBA00005709"/>
    </source>
</evidence>
<comment type="function">
    <text evidence="4">Flagellin is the subunit protein which polymerizes to form the filaments of bacterial flagella.</text>
</comment>
<dbReference type="Pfam" id="PF00700">
    <property type="entry name" value="Flagellin_C"/>
    <property type="match status" value="1"/>
</dbReference>
<keyword evidence="2 4" id="KW-0964">Secreted</keyword>
<comment type="caution">
    <text evidence="8">The sequence shown here is derived from an EMBL/GenBank/DDBJ whole genome shotgun (WGS) entry which is preliminary data.</text>
</comment>
<feature type="region of interest" description="Disordered" evidence="5">
    <location>
        <begin position="1"/>
        <end position="44"/>
    </location>
</feature>
<dbReference type="EMBL" id="QFWT01000004">
    <property type="protein sequence ID" value="PWI33539.1"/>
    <property type="molecule type" value="Genomic_DNA"/>
</dbReference>
<organism evidence="8 9">
    <name type="scientific">Vibrio albus</name>
    <dbReference type="NCBI Taxonomy" id="2200953"/>
    <lineage>
        <taxon>Bacteria</taxon>
        <taxon>Pseudomonadati</taxon>
        <taxon>Pseudomonadota</taxon>
        <taxon>Gammaproteobacteria</taxon>
        <taxon>Vibrionales</taxon>
        <taxon>Vibrionaceae</taxon>
        <taxon>Vibrio</taxon>
    </lineage>
</organism>
<name>A0A2U3B9Q8_9VIBR</name>
<dbReference type="GO" id="GO:0009288">
    <property type="term" value="C:bacterial-type flagellum"/>
    <property type="evidence" value="ECO:0007669"/>
    <property type="project" value="UniProtKB-SubCell"/>
</dbReference>
<dbReference type="PANTHER" id="PTHR42792">
    <property type="entry name" value="FLAGELLIN"/>
    <property type="match status" value="1"/>
</dbReference>
<accession>A0A2U3B9Q8</accession>
<dbReference type="PANTHER" id="PTHR42792:SF2">
    <property type="entry name" value="FLAGELLIN"/>
    <property type="match status" value="1"/>
</dbReference>
<dbReference type="GO" id="GO:0005198">
    <property type="term" value="F:structural molecule activity"/>
    <property type="evidence" value="ECO:0007669"/>
    <property type="project" value="UniProtKB-UniRule"/>
</dbReference>
<reference evidence="8 9" key="1">
    <citation type="submission" date="2018-05" db="EMBL/GenBank/DDBJ databases">
        <title>Vibrio limimaris sp. nov., isolated from marine sediment.</title>
        <authorList>
            <person name="Li C.-M."/>
        </authorList>
    </citation>
    <scope>NUCLEOTIDE SEQUENCE [LARGE SCALE GENOMIC DNA]</scope>
    <source>
        <strain evidence="8 9">E4404</strain>
    </source>
</reference>
<dbReference type="Gene3D" id="1.20.1330.10">
    <property type="entry name" value="f41 fragment of flagellin, N-terminal domain"/>
    <property type="match status" value="1"/>
</dbReference>
<dbReference type="Gene3D" id="6.10.10.10">
    <property type="entry name" value="Flagellar export chaperone, C-terminal domain"/>
    <property type="match status" value="1"/>
</dbReference>
<dbReference type="RefSeq" id="WP_109319530.1">
    <property type="nucleotide sequence ID" value="NZ_QFWT01000004.1"/>
</dbReference>
<keyword evidence="8" id="KW-0969">Cilium</keyword>
<keyword evidence="3 4" id="KW-0975">Bacterial flagellum</keyword>
<feature type="domain" description="Flagellin N-terminal" evidence="6">
    <location>
        <begin position="5"/>
        <end position="142"/>
    </location>
</feature>
<dbReference type="AlphaFoldDB" id="A0A2U3B9Q8"/>
<dbReference type="InterPro" id="IPR046358">
    <property type="entry name" value="Flagellin_C"/>
</dbReference>
<dbReference type="SUPFAM" id="SSF64518">
    <property type="entry name" value="Phase 1 flagellin"/>
    <property type="match status" value="1"/>
</dbReference>
<feature type="compositionally biased region" description="Polar residues" evidence="5">
    <location>
        <begin position="1"/>
        <end position="10"/>
    </location>
</feature>
<dbReference type="PRINTS" id="PR00207">
    <property type="entry name" value="FLAGELLIN"/>
</dbReference>
<evidence type="ECO:0000256" key="5">
    <source>
        <dbReference type="SAM" id="MobiDB-lite"/>
    </source>
</evidence>
<evidence type="ECO:0000313" key="9">
    <source>
        <dbReference type="Proteomes" id="UP000245362"/>
    </source>
</evidence>
<feature type="domain" description="Flagellin C-terminal" evidence="7">
    <location>
        <begin position="323"/>
        <end position="408"/>
    </location>
</feature>
<feature type="compositionally biased region" description="Polar residues" evidence="5">
    <location>
        <begin position="24"/>
        <end position="39"/>
    </location>
</feature>
<evidence type="ECO:0000256" key="4">
    <source>
        <dbReference type="RuleBase" id="RU362073"/>
    </source>
</evidence>
<keyword evidence="9" id="KW-1185">Reference proteome</keyword>